<dbReference type="PANTHER" id="PTHR36927">
    <property type="entry name" value="BLR4337 PROTEIN"/>
    <property type="match status" value="1"/>
</dbReference>
<dbReference type="PANTHER" id="PTHR36927:SF4">
    <property type="entry name" value="BLR5718 PROTEIN"/>
    <property type="match status" value="1"/>
</dbReference>
<dbReference type="Pfam" id="PF01757">
    <property type="entry name" value="Acyl_transf_3"/>
    <property type="match status" value="1"/>
</dbReference>
<feature type="transmembrane region" description="Helical" evidence="1">
    <location>
        <begin position="70"/>
        <end position="89"/>
    </location>
</feature>
<gene>
    <name evidence="3" type="ORF">MA20_09105</name>
</gene>
<evidence type="ECO:0000256" key="1">
    <source>
        <dbReference type="SAM" id="Phobius"/>
    </source>
</evidence>
<keyword evidence="3" id="KW-0808">Transferase</keyword>
<keyword evidence="3" id="KW-0012">Acyltransferase</keyword>
<reference evidence="3 4" key="1">
    <citation type="submission" date="2014-09" db="EMBL/GenBank/DDBJ databases">
        <title>Draft genome of Bradyrhizobium japonicum Is-34.</title>
        <authorList>
            <person name="Tsurumaru H."/>
            <person name="Yamakawa T."/>
            <person name="Hashimoto S."/>
            <person name="Okizaki K."/>
            <person name="Kanesaki Y."/>
            <person name="Yoshikawa H."/>
            <person name="Yajima S."/>
        </authorList>
    </citation>
    <scope>NUCLEOTIDE SEQUENCE [LARGE SCALE GENOMIC DNA]</scope>
    <source>
        <strain evidence="3 4">Is-34</strain>
    </source>
</reference>
<feature type="transmembrane region" description="Helical" evidence="1">
    <location>
        <begin position="263"/>
        <end position="280"/>
    </location>
</feature>
<dbReference type="eggNOG" id="COG1835">
    <property type="taxonomic scope" value="Bacteria"/>
</dbReference>
<feature type="transmembrane region" description="Helical" evidence="1">
    <location>
        <begin position="300"/>
        <end position="320"/>
    </location>
</feature>
<feature type="transmembrane region" description="Helical" evidence="1">
    <location>
        <begin position="340"/>
        <end position="358"/>
    </location>
</feature>
<organism evidence="3 4">
    <name type="scientific">Bradyrhizobium japonicum</name>
    <dbReference type="NCBI Taxonomy" id="375"/>
    <lineage>
        <taxon>Bacteria</taxon>
        <taxon>Pseudomonadati</taxon>
        <taxon>Pseudomonadota</taxon>
        <taxon>Alphaproteobacteria</taxon>
        <taxon>Hyphomicrobiales</taxon>
        <taxon>Nitrobacteraceae</taxon>
        <taxon>Bradyrhizobium</taxon>
    </lineage>
</organism>
<sequence length="396" mass="45111">MMTMSHSATIGAEAHVAPKAKARNLAIDRARTFLTLVVLLHHAVIPYTYFGHTDPKYFFGFDMIVLATDSFFMAMFFFLSGLFAWSGIARKGALNYLQDRLLRLALPFVICAFTVIPLAYYAISLRHHPEIGFSEYYWNMITKGPWPSGPIWFLWVLFAFDLVACLLHRLSPNLLDPINRLSLHGRRRPAVFFAVMLAVTAAFYIPGRVHFGSSSWFEFGPFSVQHGRVMLYATYFFFGAGIGVAQMDRGLLAADGRMAKVSWDWMVLTIVPYCLLWVLIFIKREILGNPSPLPDWYEALYAICFTVFSVAIMFLILAFFQRFRQSGSAKLLDPMQSDAYGMFLVHYPIALWLQYWLFDYDLPAIVKATIGFVLTVAFSWALTRALRQIPGATKVL</sequence>
<feature type="transmembrane region" description="Helical" evidence="1">
    <location>
        <begin position="33"/>
        <end position="50"/>
    </location>
</feature>
<keyword evidence="1" id="KW-1133">Transmembrane helix</keyword>
<feature type="transmembrane region" description="Helical" evidence="1">
    <location>
        <begin position="229"/>
        <end position="251"/>
    </location>
</feature>
<dbReference type="InterPro" id="IPR050623">
    <property type="entry name" value="Glucan_succinyl_AcylTrfase"/>
</dbReference>
<feature type="transmembrane region" description="Helical" evidence="1">
    <location>
        <begin position="152"/>
        <end position="170"/>
    </location>
</feature>
<feature type="transmembrane region" description="Helical" evidence="1">
    <location>
        <begin position="190"/>
        <end position="209"/>
    </location>
</feature>
<dbReference type="EMBL" id="JRPN01000005">
    <property type="protein sequence ID" value="KGT80192.1"/>
    <property type="molecule type" value="Genomic_DNA"/>
</dbReference>
<dbReference type="RefSeq" id="WP_028158426.1">
    <property type="nucleotide sequence ID" value="NZ_CP081350.1"/>
</dbReference>
<accession>A0A0A3Y0G2</accession>
<keyword evidence="1" id="KW-0812">Transmembrane</keyword>
<evidence type="ECO:0000313" key="3">
    <source>
        <dbReference type="EMBL" id="KGT80192.1"/>
    </source>
</evidence>
<name>A0A0A3Y0G2_BRAJP</name>
<dbReference type="GO" id="GO:0016747">
    <property type="term" value="F:acyltransferase activity, transferring groups other than amino-acyl groups"/>
    <property type="evidence" value="ECO:0007669"/>
    <property type="project" value="InterPro"/>
</dbReference>
<comment type="caution">
    <text evidence="3">The sequence shown here is derived from an EMBL/GenBank/DDBJ whole genome shotgun (WGS) entry which is preliminary data.</text>
</comment>
<feature type="domain" description="Acyltransferase 3" evidence="2">
    <location>
        <begin position="25"/>
        <end position="384"/>
    </location>
</feature>
<dbReference type="Proteomes" id="UP000030377">
    <property type="component" value="Unassembled WGS sequence"/>
</dbReference>
<keyword evidence="1" id="KW-0472">Membrane</keyword>
<feature type="transmembrane region" description="Helical" evidence="1">
    <location>
        <begin position="101"/>
        <end position="123"/>
    </location>
</feature>
<dbReference type="InterPro" id="IPR002656">
    <property type="entry name" value="Acyl_transf_3_dom"/>
</dbReference>
<evidence type="ECO:0000259" key="2">
    <source>
        <dbReference type="Pfam" id="PF01757"/>
    </source>
</evidence>
<feature type="transmembrane region" description="Helical" evidence="1">
    <location>
        <begin position="364"/>
        <end position="382"/>
    </location>
</feature>
<protein>
    <submittedName>
        <fullName evidence="3">Acyltransferase</fullName>
    </submittedName>
</protein>
<evidence type="ECO:0000313" key="4">
    <source>
        <dbReference type="Proteomes" id="UP000030377"/>
    </source>
</evidence>
<dbReference type="AlphaFoldDB" id="A0A0A3Y0G2"/>
<proteinExistence type="predicted"/>